<keyword evidence="3" id="KW-1185">Reference proteome</keyword>
<dbReference type="Gene3D" id="1.10.10.60">
    <property type="entry name" value="Homeodomain-like"/>
    <property type="match status" value="1"/>
</dbReference>
<dbReference type="InterPro" id="IPR052546">
    <property type="entry name" value="Transposase_8_domain"/>
</dbReference>
<dbReference type="GO" id="GO:0003677">
    <property type="term" value="F:DNA binding"/>
    <property type="evidence" value="ECO:0007669"/>
    <property type="project" value="InterPro"/>
</dbReference>
<dbReference type="InterPro" id="IPR009057">
    <property type="entry name" value="Homeodomain-like_sf"/>
</dbReference>
<comment type="caution">
    <text evidence="2">The sequence shown here is derived from an EMBL/GenBank/DDBJ whole genome shotgun (WGS) entry which is preliminary data.</text>
</comment>
<reference evidence="2 3" key="1">
    <citation type="submission" date="2016-04" db="EMBL/GenBank/DDBJ databases">
        <title>Genome analysis of Thermosulfurimonas dismutans, the first thermophilic sulfur-disproportionating bacterium of the phylum Thermodesulfobacteria.</title>
        <authorList>
            <person name="Mardanov A.V."/>
            <person name="Beletsky A.V."/>
            <person name="Kadnikov V.V."/>
            <person name="Slobodkin A.I."/>
            <person name="Ravin N.V."/>
        </authorList>
    </citation>
    <scope>NUCLEOTIDE SEQUENCE [LARGE SCALE GENOMIC DNA]</scope>
    <source>
        <strain evidence="2 3">S95</strain>
    </source>
</reference>
<feature type="coiled-coil region" evidence="1">
    <location>
        <begin position="48"/>
        <end position="89"/>
    </location>
</feature>
<keyword evidence="1" id="KW-0175">Coiled coil</keyword>
<dbReference type="EMBL" id="LWLG01000006">
    <property type="protein sequence ID" value="OAQ20767.1"/>
    <property type="molecule type" value="Genomic_DNA"/>
</dbReference>
<gene>
    <name evidence="2" type="ORF">TDIS_1056</name>
</gene>
<organism evidence="2 3">
    <name type="scientific">Thermosulfurimonas dismutans</name>
    <dbReference type="NCBI Taxonomy" id="999894"/>
    <lineage>
        <taxon>Bacteria</taxon>
        <taxon>Pseudomonadati</taxon>
        <taxon>Thermodesulfobacteriota</taxon>
        <taxon>Thermodesulfobacteria</taxon>
        <taxon>Thermodesulfobacteriales</taxon>
        <taxon>Thermodesulfobacteriaceae</taxon>
        <taxon>Thermosulfurimonas</taxon>
    </lineage>
</organism>
<evidence type="ECO:0000313" key="2">
    <source>
        <dbReference type="EMBL" id="OAQ20767.1"/>
    </source>
</evidence>
<name>A0A179D3X9_9BACT</name>
<dbReference type="SUPFAM" id="SSF46689">
    <property type="entry name" value="Homeodomain-like"/>
    <property type="match status" value="1"/>
</dbReference>
<sequence>MKKFSIDQLIKILAEADTPGNSVAATARKYGVSEQTIYRWRKKYRGFSASEAKRLKALEEENARLKRLLAEKELEIQALTQVIKKISDSGGKENVGFPIGTRGSFSKQSPPPHRPFQVFLLLSEQKGL</sequence>
<accession>A0A179D3X9</accession>
<proteinExistence type="predicted"/>
<dbReference type="PATRIC" id="fig|999894.6.peg.1052"/>
<evidence type="ECO:0000313" key="3">
    <source>
        <dbReference type="Proteomes" id="UP000078390"/>
    </source>
</evidence>
<dbReference type="PANTHER" id="PTHR33609:SF1">
    <property type="entry name" value="TRANSPOSASE"/>
    <property type="match status" value="1"/>
</dbReference>
<dbReference type="PANTHER" id="PTHR33609">
    <property type="entry name" value="LOW CALCIUM RESPONSE LOCUS PROTEIN S"/>
    <property type="match status" value="1"/>
</dbReference>
<dbReference type="Pfam" id="PF01527">
    <property type="entry name" value="HTH_Tnp_1"/>
    <property type="match status" value="1"/>
</dbReference>
<protein>
    <submittedName>
        <fullName evidence="2">Mobile element protein</fullName>
    </submittedName>
</protein>
<dbReference type="GO" id="GO:0004803">
    <property type="term" value="F:transposase activity"/>
    <property type="evidence" value="ECO:0007669"/>
    <property type="project" value="InterPro"/>
</dbReference>
<dbReference type="GO" id="GO:0006313">
    <property type="term" value="P:DNA transposition"/>
    <property type="evidence" value="ECO:0007669"/>
    <property type="project" value="InterPro"/>
</dbReference>
<dbReference type="Proteomes" id="UP000078390">
    <property type="component" value="Unassembled WGS sequence"/>
</dbReference>
<dbReference type="OrthoDB" id="5392217at2"/>
<evidence type="ECO:0000256" key="1">
    <source>
        <dbReference type="SAM" id="Coils"/>
    </source>
</evidence>
<dbReference type="STRING" id="999894.TDIS_1056"/>
<dbReference type="InterPro" id="IPR002514">
    <property type="entry name" value="Transposase_8"/>
</dbReference>
<dbReference type="RefSeq" id="WP_084270974.1">
    <property type="nucleotide sequence ID" value="NZ_LWLG01000006.1"/>
</dbReference>
<dbReference type="AlphaFoldDB" id="A0A179D3X9"/>